<evidence type="ECO:0000313" key="2">
    <source>
        <dbReference type="EMBL" id="ELZ06417.1"/>
    </source>
</evidence>
<dbReference type="Proteomes" id="UP000011693">
    <property type="component" value="Unassembled WGS sequence"/>
</dbReference>
<dbReference type="OrthoDB" id="86287at2157"/>
<dbReference type="EMBL" id="AOIN01000008">
    <property type="protein sequence ID" value="ELZ06417.1"/>
    <property type="molecule type" value="Genomic_DNA"/>
</dbReference>
<dbReference type="GO" id="GO:0140359">
    <property type="term" value="F:ABC-type transporter activity"/>
    <property type="evidence" value="ECO:0007669"/>
    <property type="project" value="InterPro"/>
</dbReference>
<dbReference type="PANTHER" id="PTHR43471:SF1">
    <property type="entry name" value="ABC TRANSPORTER PERMEASE PROTEIN NOSY-RELATED"/>
    <property type="match status" value="1"/>
</dbReference>
<dbReference type="PANTHER" id="PTHR43471">
    <property type="entry name" value="ABC TRANSPORTER PERMEASE"/>
    <property type="match status" value="1"/>
</dbReference>
<protein>
    <submittedName>
        <fullName evidence="2">ABC transporter</fullName>
    </submittedName>
</protein>
<gene>
    <name evidence="2" type="ORF">C482_01315</name>
</gene>
<feature type="transmembrane region" description="Helical" evidence="1">
    <location>
        <begin position="174"/>
        <end position="195"/>
    </location>
</feature>
<organism evidence="2 3">
    <name type="scientific">Natrialba chahannaoensis JCM 10990</name>
    <dbReference type="NCBI Taxonomy" id="1227492"/>
    <lineage>
        <taxon>Archaea</taxon>
        <taxon>Methanobacteriati</taxon>
        <taxon>Methanobacteriota</taxon>
        <taxon>Stenosarchaea group</taxon>
        <taxon>Halobacteria</taxon>
        <taxon>Halobacteriales</taxon>
        <taxon>Natrialbaceae</taxon>
        <taxon>Natrialba</taxon>
    </lineage>
</organism>
<keyword evidence="1" id="KW-0812">Transmembrane</keyword>
<feature type="transmembrane region" description="Helical" evidence="1">
    <location>
        <begin position="88"/>
        <end position="110"/>
    </location>
</feature>
<keyword evidence="1" id="KW-1133">Transmembrane helix</keyword>
<feature type="transmembrane region" description="Helical" evidence="1">
    <location>
        <begin position="293"/>
        <end position="314"/>
    </location>
</feature>
<reference evidence="2 3" key="1">
    <citation type="journal article" date="2014" name="PLoS Genet.">
        <title>Phylogenetically driven sequencing of extremely halophilic archaea reveals strategies for static and dynamic osmo-response.</title>
        <authorList>
            <person name="Becker E.A."/>
            <person name="Seitzer P.M."/>
            <person name="Tritt A."/>
            <person name="Larsen D."/>
            <person name="Krusor M."/>
            <person name="Yao A.I."/>
            <person name="Wu D."/>
            <person name="Madern D."/>
            <person name="Eisen J.A."/>
            <person name="Darling A.E."/>
            <person name="Facciotti M.T."/>
        </authorList>
    </citation>
    <scope>NUCLEOTIDE SEQUENCE [LARGE SCALE GENOMIC DNA]</scope>
    <source>
        <strain evidence="2 3">JCM 10990</strain>
    </source>
</reference>
<keyword evidence="3" id="KW-1185">Reference proteome</keyword>
<feature type="transmembrane region" description="Helical" evidence="1">
    <location>
        <begin position="52"/>
        <end position="76"/>
    </location>
</feature>
<dbReference type="GO" id="GO:0005886">
    <property type="term" value="C:plasma membrane"/>
    <property type="evidence" value="ECO:0007669"/>
    <property type="project" value="UniProtKB-SubCell"/>
</dbReference>
<keyword evidence="1" id="KW-0472">Membrane</keyword>
<dbReference type="AlphaFoldDB" id="M0B7D0"/>
<dbReference type="Pfam" id="PF12679">
    <property type="entry name" value="ABC2_membrane_2"/>
    <property type="match status" value="1"/>
</dbReference>
<evidence type="ECO:0000256" key="1">
    <source>
        <dbReference type="SAM" id="Phobius"/>
    </source>
</evidence>
<feature type="transmembrane region" description="Helical" evidence="1">
    <location>
        <begin position="207"/>
        <end position="230"/>
    </location>
</feature>
<dbReference type="PATRIC" id="fig|1227492.4.peg.253"/>
<proteinExistence type="predicted"/>
<evidence type="ECO:0000313" key="3">
    <source>
        <dbReference type="Proteomes" id="UP000011693"/>
    </source>
</evidence>
<accession>M0B7D0</accession>
<dbReference type="RefSeq" id="WP_006165542.1">
    <property type="nucleotide sequence ID" value="NZ_AOIN01000008.1"/>
</dbReference>
<dbReference type="STRING" id="1227492.C482_01315"/>
<name>M0B7D0_9EURY</name>
<sequence length="319" mass="33945">MSTDIGSGTGSDATTIEVGADAAAGGSSSSSINPASVRAVAKKDFRDSIRSWMFWGLSVFFFTLLVATTGAISYFGDDIAAQGQTTEALVAMVNGITRLVIPLIALILGWKAIAGERESGSIKILLSLPHSRKDVLLGKLIGRAAVLSVSLIVGFVLAALVVVALLGSFDIVDYGGLLVMSIIYGLAYTSIAVAVSSLTRSTTIAGAGMFGIFVLFYILWDTMLVAFMTLMNSGYLPEGETSAQVALFFNSLDPGVAYQNVLSLATSMPEMDQQTVQILENTFGSVPFYLQDWFAFVILLAWIVVPIAIALFRFDRVDL</sequence>
<feature type="transmembrane region" description="Helical" evidence="1">
    <location>
        <begin position="140"/>
        <end position="168"/>
    </location>
</feature>
<comment type="caution">
    <text evidence="2">The sequence shown here is derived from an EMBL/GenBank/DDBJ whole genome shotgun (WGS) entry which is preliminary data.</text>
</comment>